<dbReference type="RefSeq" id="WP_176232889.1">
    <property type="nucleotide sequence ID" value="NZ_BLRY01000001.1"/>
</dbReference>
<evidence type="ECO:0000313" key="2">
    <source>
        <dbReference type="EMBL" id="GFP26597.1"/>
    </source>
</evidence>
<comment type="caution">
    <text evidence="2">The sequence shown here is derived from an EMBL/GenBank/DDBJ whole genome shotgun (WGS) entry which is preliminary data.</text>
</comment>
<proteinExistence type="predicted"/>
<dbReference type="InterPro" id="IPR000905">
    <property type="entry name" value="Gcp-like_dom"/>
</dbReference>
<dbReference type="Proteomes" id="UP000591948">
    <property type="component" value="Unassembled WGS sequence"/>
</dbReference>
<gene>
    <name evidence="2" type="ORF">HKBW3S33_00012</name>
    <name evidence="3" type="ORF">HKBW3S43_00390</name>
</gene>
<dbReference type="InterPro" id="IPR043129">
    <property type="entry name" value="ATPase_NBD"/>
</dbReference>
<evidence type="ECO:0000313" key="5">
    <source>
        <dbReference type="Proteomes" id="UP000591948"/>
    </source>
</evidence>
<reference evidence="4 5" key="1">
    <citation type="journal article" date="2020" name="Front. Microbiol.">
        <title>Single-cell genomics of novel Actinobacteria with the Wood-Ljungdahl pathway discovered in a serpentinizing system.</title>
        <authorList>
            <person name="Merino N."/>
            <person name="Kawai M."/>
            <person name="Boyd E.S."/>
            <person name="Colman D.R."/>
            <person name="McGlynn S.E."/>
            <person name="Nealson K.H."/>
            <person name="Kurokawa K."/>
            <person name="Hongoh Y."/>
        </authorList>
    </citation>
    <scope>NUCLEOTIDE SEQUENCE [LARGE SCALE GENOMIC DNA]</scope>
    <source>
        <strain evidence="2 5">S33</strain>
        <strain evidence="3 4">S43</strain>
    </source>
</reference>
<evidence type="ECO:0000259" key="1">
    <source>
        <dbReference type="Pfam" id="PF00814"/>
    </source>
</evidence>
<dbReference type="GO" id="GO:0002949">
    <property type="term" value="P:tRNA threonylcarbamoyladenosine modification"/>
    <property type="evidence" value="ECO:0007669"/>
    <property type="project" value="InterPro"/>
</dbReference>
<organism evidence="2 5">
    <name type="scientific">Candidatus Hakubella thermalkaliphila</name>
    <dbReference type="NCBI Taxonomy" id="2754717"/>
    <lineage>
        <taxon>Bacteria</taxon>
        <taxon>Bacillati</taxon>
        <taxon>Actinomycetota</taxon>
        <taxon>Actinomycetota incertae sedis</taxon>
        <taxon>Candidatus Hakubellales</taxon>
        <taxon>Candidatus Hakubellaceae</taxon>
        <taxon>Candidatus Hakubella</taxon>
    </lineage>
</organism>
<dbReference type="EMBL" id="BLRY01000001">
    <property type="protein sequence ID" value="GFP26597.1"/>
    <property type="molecule type" value="Genomic_DNA"/>
</dbReference>
<dbReference type="CDD" id="cd24032">
    <property type="entry name" value="ASKHA_NBD_TsaB"/>
    <property type="match status" value="1"/>
</dbReference>
<keyword evidence="5" id="KW-1185">Reference proteome</keyword>
<name>A0A6V8P2L9_9ACTN</name>
<dbReference type="AlphaFoldDB" id="A0A6V8P2L9"/>
<dbReference type="Gene3D" id="3.30.420.40">
    <property type="match status" value="2"/>
</dbReference>
<dbReference type="NCBIfam" id="TIGR03725">
    <property type="entry name" value="T6A_YeaZ"/>
    <property type="match status" value="1"/>
</dbReference>
<protein>
    <submittedName>
        <fullName evidence="2">tRNA threonylcarbamoyladenosine biosynthesis protein TsaB</fullName>
    </submittedName>
</protein>
<dbReference type="EMBL" id="BLSB01000012">
    <property type="protein sequence ID" value="GFP34597.1"/>
    <property type="molecule type" value="Genomic_DNA"/>
</dbReference>
<sequence length="227" mass="24927">MYILGVDTTTGLLSIALSEDLQLIDAVELDCSQSHAELLFLQLDHLLKKWHLEMGDIGLLVVDIGPGMFTGTRVGVVAQKTMAIVLGIPLVGLTSLEILASQVEDKDGLICPVIDARRGEVYFSVFEERDGELIPVTQNMALPPQGLVDFLSSLKGKIILCGSGAVRYREFMQAGLSDISDRITIEDGAIFPSARIANQKGYRRYLQKQLDDPLGLLPLYVRQPVSW</sequence>
<dbReference type="Pfam" id="PF00814">
    <property type="entry name" value="TsaD"/>
    <property type="match status" value="1"/>
</dbReference>
<evidence type="ECO:0000313" key="4">
    <source>
        <dbReference type="Proteomes" id="UP000576480"/>
    </source>
</evidence>
<feature type="domain" description="Gcp-like" evidence="1">
    <location>
        <begin position="31"/>
        <end position="144"/>
    </location>
</feature>
<dbReference type="Proteomes" id="UP000576480">
    <property type="component" value="Unassembled WGS sequence"/>
</dbReference>
<dbReference type="InterPro" id="IPR022496">
    <property type="entry name" value="T6A_TsaB"/>
</dbReference>
<evidence type="ECO:0000313" key="3">
    <source>
        <dbReference type="EMBL" id="GFP34597.1"/>
    </source>
</evidence>
<accession>A0A6V8P2L9</accession>
<dbReference type="SUPFAM" id="SSF53067">
    <property type="entry name" value="Actin-like ATPase domain"/>
    <property type="match status" value="2"/>
</dbReference>